<dbReference type="AlphaFoldDB" id="A0A2M9D9W7"/>
<dbReference type="InterPro" id="IPR021421">
    <property type="entry name" value="DUF3071"/>
</dbReference>
<evidence type="ECO:0000259" key="2">
    <source>
        <dbReference type="Pfam" id="PF11268"/>
    </source>
</evidence>
<dbReference type="NCBIfam" id="NF040712">
    <property type="entry name" value="SepH"/>
    <property type="match status" value="1"/>
</dbReference>
<dbReference type="Proteomes" id="UP000231742">
    <property type="component" value="Unassembled WGS sequence"/>
</dbReference>
<dbReference type="Pfam" id="PF11268">
    <property type="entry name" value="DUF3071"/>
    <property type="match status" value="1"/>
</dbReference>
<evidence type="ECO:0000256" key="1">
    <source>
        <dbReference type="SAM" id="MobiDB-lite"/>
    </source>
</evidence>
<feature type="region of interest" description="Disordered" evidence="1">
    <location>
        <begin position="260"/>
        <end position="336"/>
    </location>
</feature>
<reference evidence="3 4" key="1">
    <citation type="submission" date="2017-11" db="EMBL/GenBank/DDBJ databases">
        <title>Genomic Encyclopedia of Archaeal and Bacterial Type Strains, Phase II (KMG-II): From Individual Species to Whole Genera.</title>
        <authorList>
            <person name="Goeker M."/>
        </authorList>
    </citation>
    <scope>NUCLEOTIDE SEQUENCE [LARGE SCALE GENOMIC DNA]</scope>
    <source>
        <strain evidence="3 4">DSM 16400</strain>
    </source>
</reference>
<accession>A0A2M9D9W7</accession>
<protein>
    <recommendedName>
        <fullName evidence="2">DUF3071 domain-containing protein</fullName>
    </recommendedName>
</protein>
<gene>
    <name evidence="3" type="ORF">CLV85_1468</name>
</gene>
<comment type="caution">
    <text evidence="3">The sequence shown here is derived from an EMBL/GenBank/DDBJ whole genome shotgun (WGS) entry which is preliminary data.</text>
</comment>
<feature type="domain" description="DUF3071" evidence="2">
    <location>
        <begin position="1"/>
        <end position="163"/>
    </location>
</feature>
<dbReference type="OrthoDB" id="5180791at2"/>
<evidence type="ECO:0000313" key="3">
    <source>
        <dbReference type="EMBL" id="PJJ82273.1"/>
    </source>
</evidence>
<evidence type="ECO:0000313" key="4">
    <source>
        <dbReference type="Proteomes" id="UP000231742"/>
    </source>
</evidence>
<feature type="region of interest" description="Disordered" evidence="1">
    <location>
        <begin position="199"/>
        <end position="247"/>
    </location>
</feature>
<organism evidence="3 4">
    <name type="scientific">Salinibacterium amurskyense</name>
    <dbReference type="NCBI Taxonomy" id="205941"/>
    <lineage>
        <taxon>Bacteria</taxon>
        <taxon>Bacillati</taxon>
        <taxon>Actinomycetota</taxon>
        <taxon>Actinomycetes</taxon>
        <taxon>Micrococcales</taxon>
        <taxon>Microbacteriaceae</taxon>
        <taxon>Salinibacterium</taxon>
    </lineage>
</organism>
<sequence length="336" mass="36703">MEDLRVIEVQDGALIVSSNDGTRYRLAVDSVLQSRLRQSRALSGTGPKLAPREIQAHIRAGMSAQDVANLTGADLEYIERFEGPVVAEREFVVKSALAVPVHVAGETDSLTSTRTFGSAIRERLADMNAADERWASWKDPESGWIVKLSFSANTIDHDARWQYDPKRQSLSPLNNEAKTLSQQGEVSGALIPRLRAVTPTEGAPDAARFDSGAFDIDDLGDEPAPIRPAELPVMRDRSADAGVGNQTADLLDALRRRRGEREPANFDAEEEEPVPTTSTEPSMRLLDPPAAEERHDAPAPPQATAPQPTAKSRRRRVAMPSWDDIVFGTKPDDDPA</sequence>
<keyword evidence="4" id="KW-1185">Reference proteome</keyword>
<dbReference type="InterPro" id="IPR047682">
    <property type="entry name" value="SepH-like"/>
</dbReference>
<dbReference type="RefSeq" id="WP_100388883.1">
    <property type="nucleotide sequence ID" value="NZ_BMZU01000001.1"/>
</dbReference>
<name>A0A2M9D9W7_9MICO</name>
<proteinExistence type="predicted"/>
<dbReference type="EMBL" id="PGFH01000001">
    <property type="protein sequence ID" value="PJJ82273.1"/>
    <property type="molecule type" value="Genomic_DNA"/>
</dbReference>